<dbReference type="Pfam" id="PF04519">
    <property type="entry name" value="Bactofilin"/>
    <property type="match status" value="1"/>
</dbReference>
<proteinExistence type="inferred from homology"/>
<evidence type="ECO:0000313" key="2">
    <source>
        <dbReference type="EMBL" id="KWT68490.1"/>
    </source>
</evidence>
<organism evidence="2 3">
    <name type="scientific">Hyphomicrobium sulfonivorans</name>
    <dbReference type="NCBI Taxonomy" id="121290"/>
    <lineage>
        <taxon>Bacteria</taxon>
        <taxon>Pseudomonadati</taxon>
        <taxon>Pseudomonadota</taxon>
        <taxon>Alphaproteobacteria</taxon>
        <taxon>Hyphomicrobiales</taxon>
        <taxon>Hyphomicrobiaceae</taxon>
        <taxon>Hyphomicrobium</taxon>
    </lineage>
</organism>
<keyword evidence="3" id="KW-1185">Reference proteome</keyword>
<dbReference type="PANTHER" id="PTHR35024">
    <property type="entry name" value="HYPOTHETICAL CYTOSOLIC PROTEIN"/>
    <property type="match status" value="1"/>
</dbReference>
<comment type="caution">
    <text evidence="2">The sequence shown here is derived from an EMBL/GenBank/DDBJ whole genome shotgun (WGS) entry which is preliminary data.</text>
</comment>
<protein>
    <submittedName>
        <fullName evidence="2">Integral membrane protein CcmA involved in cell shape determination</fullName>
    </submittedName>
</protein>
<comment type="similarity">
    <text evidence="1">Belongs to the bactofilin family.</text>
</comment>
<dbReference type="RefSeq" id="WP_245281887.1">
    <property type="nucleotide sequence ID" value="NZ_JAEFBX010000002.1"/>
</dbReference>
<name>A0A125NV28_HYPSL</name>
<evidence type="ECO:0000313" key="3">
    <source>
        <dbReference type="Proteomes" id="UP000059074"/>
    </source>
</evidence>
<dbReference type="Proteomes" id="UP000059074">
    <property type="component" value="Unassembled WGS sequence"/>
</dbReference>
<dbReference type="EMBL" id="LMTR01000057">
    <property type="protein sequence ID" value="KWT68490.1"/>
    <property type="molecule type" value="Genomic_DNA"/>
</dbReference>
<dbReference type="STRING" id="121290.APY04_1816"/>
<dbReference type="InterPro" id="IPR007607">
    <property type="entry name" value="BacA/B"/>
</dbReference>
<dbReference type="PATRIC" id="fig|121290.4.peg.3448"/>
<dbReference type="PANTHER" id="PTHR35024:SF4">
    <property type="entry name" value="POLYMER-FORMING CYTOSKELETAL PROTEIN"/>
    <property type="match status" value="1"/>
</dbReference>
<reference evidence="2 3" key="1">
    <citation type="submission" date="2015-10" db="EMBL/GenBank/DDBJ databases">
        <title>Transcriptomic analysis of a linuron degrading triple-species bacterial consortium.</title>
        <authorList>
            <person name="Albers P."/>
        </authorList>
    </citation>
    <scope>NUCLEOTIDE SEQUENCE [LARGE SCALE GENOMIC DNA]</scope>
    <source>
        <strain evidence="2 3">WDL6</strain>
    </source>
</reference>
<evidence type="ECO:0000256" key="1">
    <source>
        <dbReference type="ARBA" id="ARBA00044755"/>
    </source>
</evidence>
<accession>A0A125NV28</accession>
<gene>
    <name evidence="2" type="ORF">APY04_1816</name>
</gene>
<sequence>MMNLTAGRGRSAGSLLIQRAVTIIGSLTLDGQITIEGTVDGEVRCRELIIIERGDVGGIVVADRVVVRGECSGTIYTNELVLCAGCHVEGHIYHRKLVLEEGCYFEGKSRRHPDPFSLAPEPLEIVEDDRAFLTGPQPLAPRDAVG</sequence>
<dbReference type="AlphaFoldDB" id="A0A125NV28"/>